<feature type="region of interest" description="Disordered" evidence="5">
    <location>
        <begin position="1"/>
        <end position="20"/>
    </location>
</feature>
<keyword evidence="1" id="KW-0479">Metal-binding</keyword>
<dbReference type="Proteomes" id="UP001222027">
    <property type="component" value="Unassembled WGS sequence"/>
</dbReference>
<gene>
    <name evidence="7" type="ORF">OPV22_025262</name>
</gene>
<dbReference type="FunFam" id="2.30.30.140:FF:000079">
    <property type="entry name" value="Enhancer of polycomb-like transcription factor protein"/>
    <property type="match status" value="1"/>
</dbReference>
<evidence type="ECO:0000259" key="6">
    <source>
        <dbReference type="PROSITE" id="PS50115"/>
    </source>
</evidence>
<dbReference type="CDD" id="cd20404">
    <property type="entry name" value="Tudor_Agenet_AtEML-like"/>
    <property type="match status" value="1"/>
</dbReference>
<feature type="region of interest" description="Disordered" evidence="5">
    <location>
        <begin position="892"/>
        <end position="938"/>
    </location>
</feature>
<protein>
    <recommendedName>
        <fullName evidence="6">Arf-GAP domain-containing protein</fullName>
    </recommendedName>
</protein>
<dbReference type="PANTHER" id="PTHR46085">
    <property type="entry name" value="ARFGAP/RECO-RELATED"/>
    <property type="match status" value="1"/>
</dbReference>
<feature type="compositionally biased region" description="Low complexity" evidence="5">
    <location>
        <begin position="1959"/>
        <end position="1972"/>
    </location>
</feature>
<dbReference type="Gene3D" id="2.30.30.140">
    <property type="match status" value="1"/>
</dbReference>
<feature type="compositionally biased region" description="Polar residues" evidence="5">
    <location>
        <begin position="928"/>
        <end position="938"/>
    </location>
</feature>
<dbReference type="PROSITE" id="PS50115">
    <property type="entry name" value="ARFGAP"/>
    <property type="match status" value="1"/>
</dbReference>
<feature type="compositionally biased region" description="Polar residues" evidence="5">
    <location>
        <begin position="94"/>
        <end position="104"/>
    </location>
</feature>
<feature type="compositionally biased region" description="Basic and acidic residues" evidence="5">
    <location>
        <begin position="1891"/>
        <end position="1916"/>
    </location>
</feature>
<evidence type="ECO:0000313" key="7">
    <source>
        <dbReference type="EMBL" id="KAJ8470919.1"/>
    </source>
</evidence>
<feature type="compositionally biased region" description="Basic and acidic residues" evidence="5">
    <location>
        <begin position="1799"/>
        <end position="1822"/>
    </location>
</feature>
<dbReference type="InterPro" id="IPR037278">
    <property type="entry name" value="ARFGAP/RecO"/>
</dbReference>
<keyword evidence="2 4" id="KW-0863">Zinc-finger</keyword>
<dbReference type="SMART" id="SM00333">
    <property type="entry name" value="TUDOR"/>
    <property type="match status" value="1"/>
</dbReference>
<feature type="region of interest" description="Disordered" evidence="5">
    <location>
        <begin position="1799"/>
        <end position="1918"/>
    </location>
</feature>
<feature type="compositionally biased region" description="Basic and acidic residues" evidence="5">
    <location>
        <begin position="71"/>
        <end position="80"/>
    </location>
</feature>
<dbReference type="GO" id="GO:0008270">
    <property type="term" value="F:zinc ion binding"/>
    <property type="evidence" value="ECO:0007669"/>
    <property type="project" value="UniProtKB-KW"/>
</dbReference>
<feature type="region of interest" description="Disordered" evidence="5">
    <location>
        <begin position="237"/>
        <end position="256"/>
    </location>
</feature>
<evidence type="ECO:0000313" key="8">
    <source>
        <dbReference type="Proteomes" id="UP001222027"/>
    </source>
</evidence>
<dbReference type="PANTHER" id="PTHR46085:SF3">
    <property type="entry name" value="ARF GTPASE ACTIVATING PROTEIN"/>
    <property type="match status" value="1"/>
</dbReference>
<evidence type="ECO:0000256" key="3">
    <source>
        <dbReference type="ARBA" id="ARBA00022833"/>
    </source>
</evidence>
<feature type="compositionally biased region" description="Acidic residues" evidence="5">
    <location>
        <begin position="283"/>
        <end position="293"/>
    </location>
</feature>
<comment type="caution">
    <text evidence="7">The sequence shown here is derived from an EMBL/GenBank/DDBJ whole genome shotgun (WGS) entry which is preliminary data.</text>
</comment>
<dbReference type="SMART" id="SM00105">
    <property type="entry name" value="ArfGap"/>
    <property type="match status" value="1"/>
</dbReference>
<dbReference type="SUPFAM" id="SSF57863">
    <property type="entry name" value="ArfGap/RecO-like zinc finger"/>
    <property type="match status" value="1"/>
</dbReference>
<dbReference type="InterPro" id="IPR002999">
    <property type="entry name" value="Tudor"/>
</dbReference>
<feature type="compositionally biased region" description="Polar residues" evidence="5">
    <location>
        <begin position="2150"/>
        <end position="2160"/>
    </location>
</feature>
<keyword evidence="3" id="KW-0862">Zinc</keyword>
<organism evidence="7 8">
    <name type="scientific">Ensete ventricosum</name>
    <name type="common">Abyssinian banana</name>
    <name type="synonym">Musa ensete</name>
    <dbReference type="NCBI Taxonomy" id="4639"/>
    <lineage>
        <taxon>Eukaryota</taxon>
        <taxon>Viridiplantae</taxon>
        <taxon>Streptophyta</taxon>
        <taxon>Embryophyta</taxon>
        <taxon>Tracheophyta</taxon>
        <taxon>Spermatophyta</taxon>
        <taxon>Magnoliopsida</taxon>
        <taxon>Liliopsida</taxon>
        <taxon>Zingiberales</taxon>
        <taxon>Musaceae</taxon>
        <taxon>Ensete</taxon>
    </lineage>
</organism>
<keyword evidence="8" id="KW-1185">Reference proteome</keyword>
<dbReference type="Pfam" id="PF10513">
    <property type="entry name" value="EPL1"/>
    <property type="match status" value="1"/>
</dbReference>
<feature type="domain" description="Arf-GAP" evidence="6">
    <location>
        <begin position="1685"/>
        <end position="1803"/>
    </location>
</feature>
<reference evidence="7 8" key="1">
    <citation type="submission" date="2022-12" db="EMBL/GenBank/DDBJ databases">
        <title>Chromosome-scale assembly of the Ensete ventricosum genome.</title>
        <authorList>
            <person name="Dussert Y."/>
            <person name="Stocks J."/>
            <person name="Wendawek A."/>
            <person name="Woldeyes F."/>
            <person name="Nichols R.A."/>
            <person name="Borrell J.S."/>
        </authorList>
    </citation>
    <scope>NUCLEOTIDE SEQUENCE [LARGE SCALE GENOMIC DNA]</scope>
    <source>
        <strain evidence="8">cv. Maze</strain>
        <tissue evidence="7">Seeds</tissue>
    </source>
</reference>
<feature type="region of interest" description="Disordered" evidence="5">
    <location>
        <begin position="1932"/>
        <end position="1972"/>
    </location>
</feature>
<dbReference type="InterPro" id="IPR019542">
    <property type="entry name" value="Enhancer_polycomb-like_N"/>
</dbReference>
<dbReference type="InterPro" id="IPR038508">
    <property type="entry name" value="ArfGAP_dom_sf"/>
</dbReference>
<dbReference type="Gene3D" id="1.10.220.150">
    <property type="entry name" value="Arf GTPase activating protein"/>
    <property type="match status" value="1"/>
</dbReference>
<dbReference type="EMBL" id="JAQQAF010000007">
    <property type="protein sequence ID" value="KAJ8470919.1"/>
    <property type="molecule type" value="Genomic_DNA"/>
</dbReference>
<sequence>MEISFERAETSDIPTKPSSLDLQSIYVKKSRSSERKSWAGKEVLVLEQESRVFNTKLGSAFEEGGEFLSESTRKPSRKEASLSSLDPGSKRQRNSLNVSRPKQNYISYAQRRDKTTNTSDAAFNLDWSSGNEHYLEADLYSQLSKKTDHTSSSSGTSKNENYLGEDLFIPKRPRGIFKWKKAKDPISLGIPVGNSNHEWINTHTQDQNSSISVNLNSSVLNDKQKTEADDFELNEFSKDDSAPCTSVENDSHFEDDDRKVGSRRKLKMSEQNCTGNVGPLIDNSEDSVGDSLDDDEENLEENAARMLSSRFDPNCTGFSGKRTCAADQVEGSSFLQSAGGRLKVLQSESCSVDAKGRVLRPRRHNGKSFARKRRHFYEVCSRDMDPYCVIKQRIRVFWPLDKSWYFGLVKGYDPVTRLHHVKYDDRDEEWINLQKERFKLLLFPSEVSSKFKFGKPGSQVRQKKIGKKVEATQSTYKGNLLESEPIISWLARTTRRVTSSSPSTIKKHLRVPPLKDIRPSVLSEPRENMSVNPLDKNLNKLFSNFNESDQACDWNINRLSKLKRSIDCEGRKLPYVYFRKRFRSRKDILDTEVVHNVAPDGPGGSMSICASIANSTTATTRLNIILTWLEFREVIFESSLPPQCSLALAFRKESVWLCQSLYILHHGQLVCAWPTVHMEVFYIDNVLGLKFLLFEGCLRRAVSLFCLIITTVNGHIVNSNFTEPKVSCSSIGLRISTLHNLGVKLLFVLNTFFNMESLKWRHLEDKLKKHCIKEALITTEYTCSNIHELPGGQIIHSSDMSLERFWGRSNLVQRSNPEKLVNTSTHSAIHYLAQEHEKPLLCSQYFASGPSFSLSLHLKLLFVKDPSTFCSEDYISVSSQKHTDDNDKLTADGCCSAEDPSKQDAETLDNSGPFLSQAAESHGRPSTDALSSENDGNLNGSTENFFTSEVNVIQNAVDGSGNGVKSTCDAGVIQFGRFSCKAGTSQFAEVSCSECPEGSSPAKSLDGGCNSCINTANLKAQLFDEVEKHSLHKGLLIAHPASNLVLEMNEHTIHNPTAPRSMWHRNRHTSLSRTFIHPPKFGSEDLVANGATSRCRRRRTQVSYSQLSVGYEHSAKPQNNHQKVQPQRKVKTLIANISSDCSRSPQNYLDSVDCAANVLVTHGDKCWREYGAKVQLDCDDQKNWRICVMVSGATKYVYYAHHVLQPGSTNRYTHAMMWKGGKEWILEFTDRNQWYIFKQIHEKCYHQNIRAASIKNIPIPGVHMLSDGDDGYVEVPFVRGSSKYLRQMGTEVDLALDPSRVLYDVDSEDEEWIHTMRVTMDTMDSKIPEVTEDMFEKVIDMFEKLAYTLQSEEFTNDDIERYMADVGPADIIKVIYKYWRLKRKKQGLPLIRQFQPPLWECYQQQLKEWESNMNKMPIQPEGSQDKASSQKKPPIFAFCLRPRGLEIPNKGSKQRSHKKLMFTGRKNDGVAVGEVAMSSYESSDSYHGLQYRSTFSPRDTASTESLYTNDGSERYPEPKFYRNISKKIDAFLSPRDPQETPLSYSQISNRNGINKRSSEFCEWSTIKQSQCTGLQTHHTDKDEFRLRDATTAAQHASNMARLKREKAQWLLHKADLALHRATVAIVTAEAIKASEKDTQFHRVLCRVAAFIVVSTPLPNPHWKPKPGKIVRGAMANRVKEDEKNEKIIRGLLKLPTNRRCINCNNLGPQYVCTNFWTFICTNCSGIHREFTHRVKSISMAKFTSQEVAALQEGGNERAREIYFKDWDPQRHSFPDSSNIDRLRDFIKYVYVDRRYSGGRHGDRPQMLKGDKDAYNENRRAESYRGGSRSPPYEDRYSPSYGGRNDDRSFRYNYGERSPGYNQGDYKRSPARFEVLDDRQRDDKFGNGGQNRKTEDRRLPDAPKPEWRSPDHQKFFDKMSPPMVRPVSDILGDNAPQLQVGGAAKTNGIRGPDDSAKIKSTLSSNSLDSTDANSAQLKGSFSESLIDFDVDHEPPVAAITEQPVAPQTTPVSDGGADWAAFDTSGQQKVPQVDPNANPLVSALAQLSVSGSTPVGNMSSLSFSQIESSPKAGGGGNLLTMQQQQPLVFPSVDNPPGNQSSIASVVGTSNNQTWMASPVPHGQGNFTDLAINPAGHLPRIVTKLPEEKVAGVSSQPSSAESKTSGRKELPVDIFTSLYPSAPVTAHGWQRGPYPGMGYNIQYPSGVAMPTFSQTPKSVNPFDLTSDPAPVFQSVTPLQAALSNMTAPAALLRTSSFGAPSPHSVYLQQSPYASIVSPGPFMMHQVPDNMPQQLAASMMPMGNQGTVAPGSNGATFSTSGIHQNPAVRYSQLSTPNSFGPVGGNPFG</sequence>
<feature type="region of interest" description="Disordered" evidence="5">
    <location>
        <begin position="64"/>
        <end position="104"/>
    </location>
</feature>
<dbReference type="InterPro" id="IPR044820">
    <property type="entry name" value="AGD14-like"/>
</dbReference>
<evidence type="ECO:0000256" key="4">
    <source>
        <dbReference type="PROSITE-ProRule" id="PRU00288"/>
    </source>
</evidence>
<proteinExistence type="predicted"/>
<evidence type="ECO:0000256" key="5">
    <source>
        <dbReference type="SAM" id="MobiDB-lite"/>
    </source>
</evidence>
<feature type="region of interest" description="Disordered" evidence="5">
    <location>
        <begin position="266"/>
        <end position="293"/>
    </location>
</feature>
<dbReference type="GO" id="GO:0005096">
    <property type="term" value="F:GTPase activator activity"/>
    <property type="evidence" value="ECO:0007669"/>
    <property type="project" value="InterPro"/>
</dbReference>
<feature type="compositionally biased region" description="Basic and acidic residues" evidence="5">
    <location>
        <begin position="1873"/>
        <end position="1884"/>
    </location>
</feature>
<dbReference type="CDD" id="cd08838">
    <property type="entry name" value="ArfGap_AGFG"/>
    <property type="match status" value="1"/>
</dbReference>
<accession>A0AAV8QCH4</accession>
<evidence type="ECO:0000256" key="1">
    <source>
        <dbReference type="ARBA" id="ARBA00022723"/>
    </source>
</evidence>
<evidence type="ECO:0000256" key="2">
    <source>
        <dbReference type="ARBA" id="ARBA00022771"/>
    </source>
</evidence>
<dbReference type="Pfam" id="PF01412">
    <property type="entry name" value="ArfGap"/>
    <property type="match status" value="1"/>
</dbReference>
<feature type="region of interest" description="Disordered" evidence="5">
    <location>
        <begin position="2145"/>
        <end position="2164"/>
    </location>
</feature>
<feature type="compositionally biased region" description="Basic and acidic residues" evidence="5">
    <location>
        <begin position="1"/>
        <end position="10"/>
    </location>
</feature>
<name>A0AAV8QCH4_ENSVE</name>
<dbReference type="FunFam" id="1.10.220.150:FF:000005">
    <property type="entry name" value="Arf-GAP domain and FG repeat-containing protein 1"/>
    <property type="match status" value="1"/>
</dbReference>
<dbReference type="InterPro" id="IPR001164">
    <property type="entry name" value="ArfGAP_dom"/>
</dbReference>
<dbReference type="PRINTS" id="PR00405">
    <property type="entry name" value="REVINTRACTNG"/>
</dbReference>